<dbReference type="Gene3D" id="3.40.50.2000">
    <property type="entry name" value="Glycogen Phosphorylase B"/>
    <property type="match status" value="2"/>
</dbReference>
<dbReference type="RefSeq" id="WP_235705080.1">
    <property type="nucleotide sequence ID" value="NZ_JAKGBZ010000030.1"/>
</dbReference>
<dbReference type="PANTHER" id="PTHR46401:SF2">
    <property type="entry name" value="GLYCOSYLTRANSFERASE WBBK-RELATED"/>
    <property type="match status" value="1"/>
</dbReference>
<protein>
    <submittedName>
        <fullName evidence="2">Glycosyltransferase family 4 protein</fullName>
    </submittedName>
</protein>
<reference evidence="2 3" key="1">
    <citation type="submission" date="2022-01" db="EMBL/GenBank/DDBJ databases">
        <authorList>
            <person name="Won M."/>
            <person name="Kim S.-J."/>
            <person name="Kwon S.-W."/>
        </authorList>
    </citation>
    <scope>NUCLEOTIDE SEQUENCE [LARGE SCALE GENOMIC DNA]</scope>
    <source>
        <strain evidence="2 3">KCTC 23505</strain>
    </source>
</reference>
<keyword evidence="3" id="KW-1185">Reference proteome</keyword>
<dbReference type="CDD" id="cd03801">
    <property type="entry name" value="GT4_PimA-like"/>
    <property type="match status" value="1"/>
</dbReference>
<organism evidence="2 3">
    <name type="scientific">Acidiphilium iwatense</name>
    <dbReference type="NCBI Taxonomy" id="768198"/>
    <lineage>
        <taxon>Bacteria</taxon>
        <taxon>Pseudomonadati</taxon>
        <taxon>Pseudomonadota</taxon>
        <taxon>Alphaproteobacteria</taxon>
        <taxon>Acetobacterales</taxon>
        <taxon>Acidocellaceae</taxon>
        <taxon>Acidiphilium</taxon>
    </lineage>
</organism>
<gene>
    <name evidence="2" type="ORF">L2A60_13935</name>
</gene>
<dbReference type="Proteomes" id="UP001521209">
    <property type="component" value="Unassembled WGS sequence"/>
</dbReference>
<sequence length="349" mass="36649">MVLPAREGFGPERAGAIAMVVRRLALASHARVIGGAQADATYQDIIFEAVSGRSPLIYGLGVIRRLRVLSPTIIEVHQQPRLARAIAWALPNARVLLFLHNEPLTMRGLRNVAARRRTLASLHRVVCVSEHLRASFASGLSETSNLVVLPNPLTLAELPPRAAIRSPEILFAGRIVENKGIADFIAACAATLPSLCGWSARIIGGDRFGSGSPETPYVGAMRKAARDAGIRFEGYRPHAAVLAAMAEVAIVVVPSRWPEPFGLTALEAMASGAALIVSRTGGLLEVAGEAARYVPPGDVAALAAAIGDLATHDAARAALASAGIARAAQFDTAIIKARLQALRGVESSV</sequence>
<proteinExistence type="predicted"/>
<accession>A0ABS9DYE5</accession>
<keyword evidence="1" id="KW-0808">Transferase</keyword>
<dbReference type="EMBL" id="JAKGBZ010000030">
    <property type="protein sequence ID" value="MCF3947779.1"/>
    <property type="molecule type" value="Genomic_DNA"/>
</dbReference>
<name>A0ABS9DYE5_9PROT</name>
<dbReference type="PANTHER" id="PTHR46401">
    <property type="entry name" value="GLYCOSYLTRANSFERASE WBBK-RELATED"/>
    <property type="match status" value="1"/>
</dbReference>
<evidence type="ECO:0000256" key="1">
    <source>
        <dbReference type="ARBA" id="ARBA00022679"/>
    </source>
</evidence>
<evidence type="ECO:0000313" key="3">
    <source>
        <dbReference type="Proteomes" id="UP001521209"/>
    </source>
</evidence>
<dbReference type="SUPFAM" id="SSF53756">
    <property type="entry name" value="UDP-Glycosyltransferase/glycogen phosphorylase"/>
    <property type="match status" value="1"/>
</dbReference>
<comment type="caution">
    <text evidence="2">The sequence shown here is derived from an EMBL/GenBank/DDBJ whole genome shotgun (WGS) entry which is preliminary data.</text>
</comment>
<evidence type="ECO:0000313" key="2">
    <source>
        <dbReference type="EMBL" id="MCF3947779.1"/>
    </source>
</evidence>
<dbReference type="Pfam" id="PF13692">
    <property type="entry name" value="Glyco_trans_1_4"/>
    <property type="match status" value="1"/>
</dbReference>